<comment type="caution">
    <text evidence="1">The sequence shown here is derived from an EMBL/GenBank/DDBJ whole genome shotgun (WGS) entry which is preliminary data.</text>
</comment>
<name>A0ACB8B1B6_9AGAM</name>
<evidence type="ECO:0000313" key="1">
    <source>
        <dbReference type="EMBL" id="KAH7919362.1"/>
    </source>
</evidence>
<protein>
    <submittedName>
        <fullName evidence="1">Uncharacterized protein</fullName>
    </submittedName>
</protein>
<dbReference type="Proteomes" id="UP000790709">
    <property type="component" value="Unassembled WGS sequence"/>
</dbReference>
<accession>A0ACB8B1B6</accession>
<organism evidence="1 2">
    <name type="scientific">Leucogyrophana mollusca</name>
    <dbReference type="NCBI Taxonomy" id="85980"/>
    <lineage>
        <taxon>Eukaryota</taxon>
        <taxon>Fungi</taxon>
        <taxon>Dikarya</taxon>
        <taxon>Basidiomycota</taxon>
        <taxon>Agaricomycotina</taxon>
        <taxon>Agaricomycetes</taxon>
        <taxon>Agaricomycetidae</taxon>
        <taxon>Boletales</taxon>
        <taxon>Boletales incertae sedis</taxon>
        <taxon>Leucogyrophana</taxon>
    </lineage>
</organism>
<reference evidence="1" key="1">
    <citation type="journal article" date="2021" name="New Phytol.">
        <title>Evolutionary innovations through gain and loss of genes in the ectomycorrhizal Boletales.</title>
        <authorList>
            <person name="Wu G."/>
            <person name="Miyauchi S."/>
            <person name="Morin E."/>
            <person name="Kuo A."/>
            <person name="Drula E."/>
            <person name="Varga T."/>
            <person name="Kohler A."/>
            <person name="Feng B."/>
            <person name="Cao Y."/>
            <person name="Lipzen A."/>
            <person name="Daum C."/>
            <person name="Hundley H."/>
            <person name="Pangilinan J."/>
            <person name="Johnson J."/>
            <person name="Barry K."/>
            <person name="LaButti K."/>
            <person name="Ng V."/>
            <person name="Ahrendt S."/>
            <person name="Min B."/>
            <person name="Choi I.G."/>
            <person name="Park H."/>
            <person name="Plett J.M."/>
            <person name="Magnuson J."/>
            <person name="Spatafora J.W."/>
            <person name="Nagy L.G."/>
            <person name="Henrissat B."/>
            <person name="Grigoriev I.V."/>
            <person name="Yang Z.L."/>
            <person name="Xu J."/>
            <person name="Martin F.M."/>
        </authorList>
    </citation>
    <scope>NUCLEOTIDE SEQUENCE</scope>
    <source>
        <strain evidence="1">KUC20120723A-06</strain>
    </source>
</reference>
<dbReference type="EMBL" id="MU266668">
    <property type="protein sequence ID" value="KAH7919362.1"/>
    <property type="molecule type" value="Genomic_DNA"/>
</dbReference>
<sequence length="178" mass="20412">MLHVSPNTLYATCRHYDIITTPRSGNPRPSHFSLLHFTFFCPRATIIVVILASIWLSCPYLLEPQNPPWLCAFTRHGPVEHASLRFASPSSSRHDARRSLLRTHSRHPSRRRASRLLLALSCHIRMLHKSCDFPRPSFPLRRHCSTILCQTTSSNIIAKENYSTPKIYTRPFSSVTAH</sequence>
<evidence type="ECO:0000313" key="2">
    <source>
        <dbReference type="Proteomes" id="UP000790709"/>
    </source>
</evidence>
<gene>
    <name evidence="1" type="ORF">BV22DRAFT_865148</name>
</gene>
<proteinExistence type="predicted"/>
<keyword evidence="2" id="KW-1185">Reference proteome</keyword>